<feature type="compositionally biased region" description="Low complexity" evidence="1">
    <location>
        <begin position="266"/>
        <end position="294"/>
    </location>
</feature>
<protein>
    <recommendedName>
        <fullName evidence="5">SGNH hydrolase-type esterase domain-containing protein</fullName>
    </recommendedName>
</protein>
<dbReference type="Gene3D" id="3.40.50.1110">
    <property type="entry name" value="SGNH hydrolase"/>
    <property type="match status" value="1"/>
</dbReference>
<dbReference type="InterPro" id="IPR036514">
    <property type="entry name" value="SGNH_hydro_sf"/>
</dbReference>
<dbReference type="EMBL" id="BMQQ01000037">
    <property type="protein sequence ID" value="GGT60608.1"/>
    <property type="molecule type" value="Genomic_DNA"/>
</dbReference>
<gene>
    <name evidence="3" type="ORF">GCM10014713_62490</name>
</gene>
<reference evidence="3" key="2">
    <citation type="submission" date="2020-09" db="EMBL/GenBank/DDBJ databases">
        <authorList>
            <person name="Sun Q."/>
            <person name="Ohkuma M."/>
        </authorList>
    </citation>
    <scope>NUCLEOTIDE SEQUENCE</scope>
    <source>
        <strain evidence="3">JCM 3172</strain>
    </source>
</reference>
<sequence length="1385" mass="143316">MGTLLCSALLATCVTPATAAGVGPTTGGELPPPLTAPGEPAPVPPQAPDTMPTGRMKDRQETGLTAAQERALAAARAEADRTGKSAPVGALTSTTDTVRANPGGTVTWTTNATPQRTRLDGKWVALDSTLRANPDGTYSPKASSSPLVFSGGGDGPLVSMGTGRQNLALTWPRSLPTPKISGSDITYPQVFPDVDLVLTANTRGGFNQVLVVRTPAAAAEPALASVRLGVRTSGVQVIRDKDDNIQARTADGRVAFSAPQPQMWDSSARPATKPAAAAGARTVAPAAAPSSAHGPGPGARVARVRLDVKPAQLTLVPDAKLLKGTTTRYPVYIDPSWNPHPATGTRQHFVGVQEGCPGAKNYDSTKYGNPGVGLNSWTDCIGREQAYYQVGIPSSVWKAHIVSAVANVQQTSSSSCSASSSVSLYAAKSFNSNTSWSNRPGRIAKLGSRTFGPACDSYVSGGYAVTSAIAAAAAGSAAGWTFALVNDNESNGALLKRFSPSASVSITYNHVPHTPSNLSALVNSASYGCDTVAPYPVLGKTVATTPPMLSAVVGDADRDVLSARFTYWVDGSTARPAITSPDVASGKRVQVQLPSSFVSGLKDGSTVAWQVQATDGKDTKANPAVCRFTVDQRAPAKPTVTSQGELFPERQPGAAAGTEETFVARVAPGSTNNTAAKFVFGLNVKPPTSNPPPSQVVQAVGNSASFKVRPPGPGTHTLWVYALDVAGNASEMYPYEFIAKGHAPRVYASLNDAFNATAVTSDSKPTAADFDSYGNSFSLQDLQAAGWTPGGKVTVNGATFTLPAFGSGAPDHVMAANQTIKMNGATGRALVFLATATQAYTALDRDPADATSPVVPDGTKGAGSGCVLTNGLPTDCEAATGAITYEGTAAPSPYRLSVPDWSTGPQGLATVTLPHRNRATGGQETRPVKIFTFAVPLRPGVPVESVTLPDISDKVTRGIPGLHIFGMAVRDTAKAAGGGAWKGAWGAPIEASFNYNKDGADFRDQTFRVLLTPSASGKGVRIRLSNARGVKPLVIGHATVGAHSESAGMVRPPSDLTFGGLRTTTIPVGGEIYSDPLTAEVVANRGLVVSFHLANAVRYLPHHSWIGNSTVMWVSPSGSGDHAGDTGGEAFSGDAVMWGRFVNVLTGVDVLADDGKPVVAVVGDGLVHPSGTGTPVPSFMARLPEWLAARLQNNAPTYGVGVVAAGIKENLLARDQASRGGPAVLSRFDRDVLSVAGVKTVVVYTGLSDVVDGTDDLEIVNAYATMRDQLNAWGIKTVFTTLTPCYGYAPCTPVVDARRLSVNAWLSEQQDFATPYVDHVDVEAAVAVTETPSTLEPPPLRLGAGAAPADYDIGDHVNLTWNGHLAVGNAFDLSTLDPVAPPGTS</sequence>
<organism evidence="3 4">
    <name type="scientific">Streptomyces purpureus</name>
    <dbReference type="NCBI Taxonomy" id="1951"/>
    <lineage>
        <taxon>Bacteria</taxon>
        <taxon>Bacillati</taxon>
        <taxon>Actinomycetota</taxon>
        <taxon>Actinomycetes</taxon>
        <taxon>Kitasatosporales</taxon>
        <taxon>Streptomycetaceae</taxon>
        <taxon>Streptomyces</taxon>
    </lineage>
</organism>
<dbReference type="PANTHER" id="PTHR43784">
    <property type="entry name" value="GDSL-LIKE LIPASE/ACYLHYDROLASE, PUTATIVE (AFU_ORTHOLOGUE AFUA_2G00820)-RELATED"/>
    <property type="match status" value="1"/>
</dbReference>
<name>A0A918HG01_9ACTN</name>
<dbReference type="InterPro" id="IPR053140">
    <property type="entry name" value="GDSL_Rv0518-like"/>
</dbReference>
<comment type="caution">
    <text evidence="3">The sequence shown here is derived from an EMBL/GenBank/DDBJ whole genome shotgun (WGS) entry which is preliminary data.</text>
</comment>
<evidence type="ECO:0000313" key="4">
    <source>
        <dbReference type="Proteomes" id="UP000619486"/>
    </source>
</evidence>
<keyword evidence="4" id="KW-1185">Reference proteome</keyword>
<evidence type="ECO:0000313" key="3">
    <source>
        <dbReference type="EMBL" id="GGT60608.1"/>
    </source>
</evidence>
<feature type="chain" id="PRO_5037529258" description="SGNH hydrolase-type esterase domain-containing protein" evidence="2">
    <location>
        <begin position="20"/>
        <end position="1385"/>
    </location>
</feature>
<feature type="compositionally biased region" description="Low complexity" evidence="1">
    <location>
        <begin position="18"/>
        <end position="29"/>
    </location>
</feature>
<feature type="region of interest" description="Disordered" evidence="1">
    <location>
        <begin position="18"/>
        <end position="57"/>
    </location>
</feature>
<evidence type="ECO:0000256" key="2">
    <source>
        <dbReference type="SAM" id="SignalP"/>
    </source>
</evidence>
<evidence type="ECO:0008006" key="5">
    <source>
        <dbReference type="Google" id="ProtNLM"/>
    </source>
</evidence>
<keyword evidence="2" id="KW-0732">Signal</keyword>
<accession>A0A918HG01</accession>
<feature type="region of interest" description="Disordered" evidence="1">
    <location>
        <begin position="260"/>
        <end position="299"/>
    </location>
</feature>
<evidence type="ECO:0000256" key="1">
    <source>
        <dbReference type="SAM" id="MobiDB-lite"/>
    </source>
</evidence>
<dbReference type="PANTHER" id="PTHR43784:SF2">
    <property type="entry name" value="GDSL-LIKE LIPASE_ACYLHYDROLASE, PUTATIVE (AFU_ORTHOLOGUE AFUA_2G00820)-RELATED"/>
    <property type="match status" value="1"/>
</dbReference>
<dbReference type="SUPFAM" id="SSF52266">
    <property type="entry name" value="SGNH hydrolase"/>
    <property type="match status" value="1"/>
</dbReference>
<dbReference type="Proteomes" id="UP000619486">
    <property type="component" value="Unassembled WGS sequence"/>
</dbReference>
<dbReference type="RefSeq" id="WP_229833299.1">
    <property type="nucleotide sequence ID" value="NZ_BMQQ01000037.1"/>
</dbReference>
<feature type="signal peptide" evidence="2">
    <location>
        <begin position="1"/>
        <end position="19"/>
    </location>
</feature>
<feature type="compositionally biased region" description="Pro residues" evidence="1">
    <location>
        <begin position="30"/>
        <end position="47"/>
    </location>
</feature>
<reference evidence="3" key="1">
    <citation type="journal article" date="2014" name="Int. J. Syst. Evol. Microbiol.">
        <title>Complete genome sequence of Corynebacterium casei LMG S-19264T (=DSM 44701T), isolated from a smear-ripened cheese.</title>
        <authorList>
            <consortium name="US DOE Joint Genome Institute (JGI-PGF)"/>
            <person name="Walter F."/>
            <person name="Albersmeier A."/>
            <person name="Kalinowski J."/>
            <person name="Ruckert C."/>
        </authorList>
    </citation>
    <scope>NUCLEOTIDE SEQUENCE</scope>
    <source>
        <strain evidence="3">JCM 3172</strain>
    </source>
</reference>
<proteinExistence type="predicted"/>